<evidence type="ECO:0000313" key="1">
    <source>
        <dbReference type="EMBL" id="KAJ7733147.1"/>
    </source>
</evidence>
<gene>
    <name evidence="1" type="ORF">B0H16DRAFT_1580085</name>
</gene>
<accession>A0AAD7I3D4</accession>
<evidence type="ECO:0000313" key="2">
    <source>
        <dbReference type="Proteomes" id="UP001215598"/>
    </source>
</evidence>
<reference evidence="1" key="1">
    <citation type="submission" date="2023-03" db="EMBL/GenBank/DDBJ databases">
        <title>Massive genome expansion in bonnet fungi (Mycena s.s.) driven by repeated elements and novel gene families across ecological guilds.</title>
        <authorList>
            <consortium name="Lawrence Berkeley National Laboratory"/>
            <person name="Harder C.B."/>
            <person name="Miyauchi S."/>
            <person name="Viragh M."/>
            <person name="Kuo A."/>
            <person name="Thoen E."/>
            <person name="Andreopoulos B."/>
            <person name="Lu D."/>
            <person name="Skrede I."/>
            <person name="Drula E."/>
            <person name="Henrissat B."/>
            <person name="Morin E."/>
            <person name="Kohler A."/>
            <person name="Barry K."/>
            <person name="LaButti K."/>
            <person name="Morin E."/>
            <person name="Salamov A."/>
            <person name="Lipzen A."/>
            <person name="Mereny Z."/>
            <person name="Hegedus B."/>
            <person name="Baldrian P."/>
            <person name="Stursova M."/>
            <person name="Weitz H."/>
            <person name="Taylor A."/>
            <person name="Grigoriev I.V."/>
            <person name="Nagy L.G."/>
            <person name="Martin F."/>
            <person name="Kauserud H."/>
        </authorList>
    </citation>
    <scope>NUCLEOTIDE SEQUENCE</scope>
    <source>
        <strain evidence="1">CBHHK182m</strain>
    </source>
</reference>
<dbReference type="AlphaFoldDB" id="A0AAD7I3D4"/>
<dbReference type="EMBL" id="JARKIB010000140">
    <property type="protein sequence ID" value="KAJ7733147.1"/>
    <property type="molecule type" value="Genomic_DNA"/>
</dbReference>
<keyword evidence="2" id="KW-1185">Reference proteome</keyword>
<sequence length="222" mass="24820">MAAIPVRVIRPNQTVPWASDRFCFADVANETDRKVFTASHAIFPQMPANPPTRVSAMTFHMELPKPTTQSIIGKRIMYQFPFQTTNVRNMMKASATEVTKNEHEFIITAGMEFGGPMSASGVSAVGCGLHRNSSHQWLTKCNRATVGAEYHLHCNENKHQTGGGHEVYLLDIWVLLLPPQEGAALDERGKVETVHDVGQENTEKCLFRPRLNRHILDTGVRK</sequence>
<proteinExistence type="predicted"/>
<name>A0AAD7I3D4_9AGAR</name>
<organism evidence="1 2">
    <name type="scientific">Mycena metata</name>
    <dbReference type="NCBI Taxonomy" id="1033252"/>
    <lineage>
        <taxon>Eukaryota</taxon>
        <taxon>Fungi</taxon>
        <taxon>Dikarya</taxon>
        <taxon>Basidiomycota</taxon>
        <taxon>Agaricomycotina</taxon>
        <taxon>Agaricomycetes</taxon>
        <taxon>Agaricomycetidae</taxon>
        <taxon>Agaricales</taxon>
        <taxon>Marasmiineae</taxon>
        <taxon>Mycenaceae</taxon>
        <taxon>Mycena</taxon>
    </lineage>
</organism>
<comment type="caution">
    <text evidence="1">The sequence shown here is derived from an EMBL/GenBank/DDBJ whole genome shotgun (WGS) entry which is preliminary data.</text>
</comment>
<dbReference type="Proteomes" id="UP001215598">
    <property type="component" value="Unassembled WGS sequence"/>
</dbReference>
<protein>
    <submittedName>
        <fullName evidence="1">Uncharacterized protein</fullName>
    </submittedName>
</protein>